<organism evidence="4 5">
    <name type="scientific">Methylobacterium brachythecii</name>
    <dbReference type="NCBI Taxonomy" id="1176177"/>
    <lineage>
        <taxon>Bacteria</taxon>
        <taxon>Pseudomonadati</taxon>
        <taxon>Pseudomonadota</taxon>
        <taxon>Alphaproteobacteria</taxon>
        <taxon>Hyphomicrobiales</taxon>
        <taxon>Methylobacteriaceae</taxon>
        <taxon>Methylobacterium</taxon>
    </lineage>
</organism>
<evidence type="ECO:0000256" key="2">
    <source>
        <dbReference type="ARBA" id="ARBA00022553"/>
    </source>
</evidence>
<comment type="caution">
    <text evidence="4">The sequence shown here is derived from an EMBL/GenBank/DDBJ whole genome shotgun (WGS) entry which is preliminary data.</text>
</comment>
<protein>
    <submittedName>
        <fullName evidence="4">Acyl carrier protein</fullName>
    </submittedName>
</protein>
<dbReference type="GO" id="GO:0005829">
    <property type="term" value="C:cytosol"/>
    <property type="evidence" value="ECO:0007669"/>
    <property type="project" value="TreeGrafter"/>
</dbReference>
<evidence type="ECO:0000313" key="4">
    <source>
        <dbReference type="EMBL" id="MBB3905719.1"/>
    </source>
</evidence>
<dbReference type="EMBL" id="JACIDN010000025">
    <property type="protein sequence ID" value="MBB3905719.1"/>
    <property type="molecule type" value="Genomic_DNA"/>
</dbReference>
<evidence type="ECO:0000259" key="3">
    <source>
        <dbReference type="PROSITE" id="PS50075"/>
    </source>
</evidence>
<dbReference type="AlphaFoldDB" id="A0A7W6F9R2"/>
<reference evidence="4 5" key="1">
    <citation type="submission" date="2020-08" db="EMBL/GenBank/DDBJ databases">
        <title>Genomic Encyclopedia of Type Strains, Phase IV (KMG-IV): sequencing the most valuable type-strain genomes for metagenomic binning, comparative biology and taxonomic classification.</title>
        <authorList>
            <person name="Goeker M."/>
        </authorList>
    </citation>
    <scope>NUCLEOTIDE SEQUENCE [LARGE SCALE GENOMIC DNA]</scope>
    <source>
        <strain evidence="4 5">DSM 24105</strain>
    </source>
</reference>
<dbReference type="PANTHER" id="PTHR45527:SF1">
    <property type="entry name" value="FATTY ACID SYNTHASE"/>
    <property type="match status" value="1"/>
</dbReference>
<dbReference type="SMART" id="SM00823">
    <property type="entry name" value="PKS_PP"/>
    <property type="match status" value="1"/>
</dbReference>
<accession>A0A7W6F9R2</accession>
<dbReference type="Proteomes" id="UP000517759">
    <property type="component" value="Unassembled WGS sequence"/>
</dbReference>
<dbReference type="PROSITE" id="PS00012">
    <property type="entry name" value="PHOSPHOPANTETHEINE"/>
    <property type="match status" value="1"/>
</dbReference>
<dbReference type="SUPFAM" id="SSF47336">
    <property type="entry name" value="ACP-like"/>
    <property type="match status" value="1"/>
</dbReference>
<dbReference type="GO" id="GO:0072330">
    <property type="term" value="P:monocarboxylic acid biosynthetic process"/>
    <property type="evidence" value="ECO:0007669"/>
    <property type="project" value="UniProtKB-ARBA"/>
</dbReference>
<dbReference type="InterPro" id="IPR006162">
    <property type="entry name" value="Ppantetheine_attach_site"/>
</dbReference>
<keyword evidence="1" id="KW-0596">Phosphopantetheine</keyword>
<dbReference type="Gene3D" id="3.40.50.1820">
    <property type="entry name" value="alpha/beta hydrolase"/>
    <property type="match status" value="1"/>
</dbReference>
<evidence type="ECO:0000256" key="1">
    <source>
        <dbReference type="ARBA" id="ARBA00022450"/>
    </source>
</evidence>
<keyword evidence="2" id="KW-0597">Phosphoprotein</keyword>
<dbReference type="RefSeq" id="WP_183516096.1">
    <property type="nucleotide sequence ID" value="NZ_JACIDN010000025.1"/>
</dbReference>
<dbReference type="InterPro" id="IPR009081">
    <property type="entry name" value="PP-bd_ACP"/>
</dbReference>
<dbReference type="PROSITE" id="PS50075">
    <property type="entry name" value="CARRIER"/>
    <property type="match status" value="1"/>
</dbReference>
<dbReference type="InterPro" id="IPR029058">
    <property type="entry name" value="AB_hydrolase_fold"/>
</dbReference>
<dbReference type="FunFam" id="1.10.1200.10:FF:000016">
    <property type="entry name" value="Non-ribosomal peptide synthase"/>
    <property type="match status" value="1"/>
</dbReference>
<proteinExistence type="predicted"/>
<dbReference type="GO" id="GO:0031177">
    <property type="term" value="F:phosphopantetheine binding"/>
    <property type="evidence" value="ECO:0007669"/>
    <property type="project" value="InterPro"/>
</dbReference>
<evidence type="ECO:0000313" key="5">
    <source>
        <dbReference type="Proteomes" id="UP000517759"/>
    </source>
</evidence>
<sequence>LDSFPLTPNGKLDRRALPTPEAALAQADDYVAPRTPVETALAAIWAEVLGIPNIGVNQNFFETGGDSISALQAVAAIRTTLGQDVSIRTFFEARTIEALAAELDQSQAPEASQDDLAAMFDTLEALELVDE</sequence>
<dbReference type="GO" id="GO:0043041">
    <property type="term" value="P:amino acid activation for nonribosomal peptide biosynthetic process"/>
    <property type="evidence" value="ECO:0007669"/>
    <property type="project" value="TreeGrafter"/>
</dbReference>
<dbReference type="Pfam" id="PF00550">
    <property type="entry name" value="PP-binding"/>
    <property type="match status" value="1"/>
</dbReference>
<feature type="domain" description="Carrier" evidence="3">
    <location>
        <begin position="32"/>
        <end position="107"/>
    </location>
</feature>
<dbReference type="InterPro" id="IPR020806">
    <property type="entry name" value="PKS_PP-bd"/>
</dbReference>
<dbReference type="InterPro" id="IPR036736">
    <property type="entry name" value="ACP-like_sf"/>
</dbReference>
<dbReference type="GO" id="GO:0044550">
    <property type="term" value="P:secondary metabolite biosynthetic process"/>
    <property type="evidence" value="ECO:0007669"/>
    <property type="project" value="TreeGrafter"/>
</dbReference>
<dbReference type="PANTHER" id="PTHR45527">
    <property type="entry name" value="NONRIBOSOMAL PEPTIDE SYNTHETASE"/>
    <property type="match status" value="1"/>
</dbReference>
<name>A0A7W6F9R2_9HYPH</name>
<feature type="non-terminal residue" evidence="4">
    <location>
        <position position="1"/>
    </location>
</feature>
<gene>
    <name evidence="4" type="ORF">GGR33_005267</name>
</gene>